<dbReference type="Proteomes" id="UP001630127">
    <property type="component" value="Unassembled WGS sequence"/>
</dbReference>
<reference evidence="1 2" key="1">
    <citation type="submission" date="2024-11" db="EMBL/GenBank/DDBJ databases">
        <title>A near-complete genome assembly of Cinchona calisaya.</title>
        <authorList>
            <person name="Lian D.C."/>
            <person name="Zhao X.W."/>
            <person name="Wei L."/>
        </authorList>
    </citation>
    <scope>NUCLEOTIDE SEQUENCE [LARGE SCALE GENOMIC DNA]</scope>
    <source>
        <tissue evidence="1">Nenye</tissue>
    </source>
</reference>
<protein>
    <submittedName>
        <fullName evidence="1">Uncharacterized protein</fullName>
    </submittedName>
</protein>
<sequence>MLDHIDECDGQTIDPSLIKLFVAKLGYEEELQIMYRIPTEGGKYNLMRQDIEEHVSDMAAIGMIYVEVEVFIMHDFHSRFIEREVEGDEFYDSDYEVRGGEDGMIYEKYVDVDVDERGELVVNCRVGLEKEKDLSNVNAEVHGKKELTGGEKEDLDIDLYLYDRKNIEDSSSLI</sequence>
<accession>A0ABD2Z896</accession>
<keyword evidence="2" id="KW-1185">Reference proteome</keyword>
<name>A0ABD2Z896_9GENT</name>
<proteinExistence type="predicted"/>
<dbReference type="AlphaFoldDB" id="A0ABD2Z896"/>
<comment type="caution">
    <text evidence="1">The sequence shown here is derived from an EMBL/GenBank/DDBJ whole genome shotgun (WGS) entry which is preliminary data.</text>
</comment>
<gene>
    <name evidence="1" type="ORF">ACH5RR_022600</name>
</gene>
<evidence type="ECO:0000313" key="1">
    <source>
        <dbReference type="EMBL" id="KAL3515698.1"/>
    </source>
</evidence>
<evidence type="ECO:0000313" key="2">
    <source>
        <dbReference type="Proteomes" id="UP001630127"/>
    </source>
</evidence>
<organism evidence="1 2">
    <name type="scientific">Cinchona calisaya</name>
    <dbReference type="NCBI Taxonomy" id="153742"/>
    <lineage>
        <taxon>Eukaryota</taxon>
        <taxon>Viridiplantae</taxon>
        <taxon>Streptophyta</taxon>
        <taxon>Embryophyta</taxon>
        <taxon>Tracheophyta</taxon>
        <taxon>Spermatophyta</taxon>
        <taxon>Magnoliopsida</taxon>
        <taxon>eudicotyledons</taxon>
        <taxon>Gunneridae</taxon>
        <taxon>Pentapetalae</taxon>
        <taxon>asterids</taxon>
        <taxon>lamiids</taxon>
        <taxon>Gentianales</taxon>
        <taxon>Rubiaceae</taxon>
        <taxon>Cinchonoideae</taxon>
        <taxon>Cinchoneae</taxon>
        <taxon>Cinchona</taxon>
    </lineage>
</organism>
<dbReference type="EMBL" id="JBJUIK010000010">
    <property type="protein sequence ID" value="KAL3515698.1"/>
    <property type="molecule type" value="Genomic_DNA"/>
</dbReference>